<dbReference type="AlphaFoldDB" id="A0A917JV07"/>
<reference evidence="1" key="2">
    <citation type="submission" date="2020-09" db="EMBL/GenBank/DDBJ databases">
        <authorList>
            <person name="Sun Q."/>
            <person name="Ohkuma M."/>
        </authorList>
    </citation>
    <scope>NUCLEOTIDE SEQUENCE</scope>
    <source>
        <strain evidence="1">JCM 30804</strain>
    </source>
</reference>
<dbReference type="GO" id="GO:0003951">
    <property type="term" value="F:NAD+ kinase activity"/>
    <property type="evidence" value="ECO:0007669"/>
    <property type="project" value="InterPro"/>
</dbReference>
<keyword evidence="1" id="KW-0808">Transferase</keyword>
<dbReference type="RefSeq" id="WP_188920670.1">
    <property type="nucleotide sequence ID" value="NZ_BMPZ01000005.1"/>
</dbReference>
<protein>
    <submittedName>
        <fullName evidence="1">ATP-NAD kinase</fullName>
    </submittedName>
</protein>
<organism evidence="1 2">
    <name type="scientific">Shewanella gelidii</name>
    <dbReference type="NCBI Taxonomy" id="1642821"/>
    <lineage>
        <taxon>Bacteria</taxon>
        <taxon>Pseudomonadati</taxon>
        <taxon>Pseudomonadota</taxon>
        <taxon>Gammaproteobacteria</taxon>
        <taxon>Alteromonadales</taxon>
        <taxon>Shewanellaceae</taxon>
        <taxon>Shewanella</taxon>
    </lineage>
</organism>
<accession>A0A917JV07</accession>
<dbReference type="InterPro" id="IPR002504">
    <property type="entry name" value="NADK"/>
</dbReference>
<dbReference type="PANTHER" id="PTHR40697">
    <property type="entry name" value="ACETOIN CATABOLISM PROTEIN X"/>
    <property type="match status" value="1"/>
</dbReference>
<keyword evidence="1" id="KW-0418">Kinase</keyword>
<dbReference type="GO" id="GO:0051287">
    <property type="term" value="F:NAD binding"/>
    <property type="evidence" value="ECO:0007669"/>
    <property type="project" value="UniProtKB-ARBA"/>
</dbReference>
<evidence type="ECO:0000313" key="2">
    <source>
        <dbReference type="Proteomes" id="UP000613743"/>
    </source>
</evidence>
<gene>
    <name evidence="1" type="ORF">GCM10009332_21120</name>
</gene>
<dbReference type="Proteomes" id="UP000613743">
    <property type="component" value="Unassembled WGS sequence"/>
</dbReference>
<dbReference type="InterPro" id="IPR016064">
    <property type="entry name" value="NAD/diacylglycerol_kinase_sf"/>
</dbReference>
<dbReference type="EMBL" id="BMPZ01000005">
    <property type="protein sequence ID" value="GGI83606.1"/>
    <property type="molecule type" value="Genomic_DNA"/>
</dbReference>
<reference evidence="1" key="1">
    <citation type="journal article" date="2014" name="Int. J. Syst. Evol. Microbiol.">
        <title>Complete genome sequence of Corynebacterium casei LMG S-19264T (=DSM 44701T), isolated from a smear-ripened cheese.</title>
        <authorList>
            <consortium name="US DOE Joint Genome Institute (JGI-PGF)"/>
            <person name="Walter F."/>
            <person name="Albersmeier A."/>
            <person name="Kalinowski J."/>
            <person name="Ruckert C."/>
        </authorList>
    </citation>
    <scope>NUCLEOTIDE SEQUENCE</scope>
    <source>
        <strain evidence="1">JCM 30804</strain>
    </source>
</reference>
<dbReference type="PANTHER" id="PTHR40697:SF2">
    <property type="entry name" value="ATP-NAD KINASE-RELATED"/>
    <property type="match status" value="1"/>
</dbReference>
<evidence type="ECO:0000313" key="1">
    <source>
        <dbReference type="EMBL" id="GGI83606.1"/>
    </source>
</evidence>
<dbReference type="Pfam" id="PF01513">
    <property type="entry name" value="NAD_kinase"/>
    <property type="match status" value="1"/>
</dbReference>
<sequence length="384" mass="40803">MRQKFRLGLLINPVAGLGGSVALKGSDGVASQAIALGAKPQASHRMAQALDIFVKYADEIEVVAAAGLMGEDLAKSKGFTTQVIDTLNSAQFGETTASDSRHFASAMMTQNIDLLLFAGGDGTARDIYAAVGDSLPVLGVPAGVKIHSGVYGITPVASGMVVKQLLEGELVSLMTADVMDIDEALFRQGKVMAKRYGEMQVPAEPRYIQAVKMGGRESNELVLADIAAEVIEQIEGETVIVGSGSTVAAVMQELSLDNTLLGVDVIASESLLASDVKANELIDIVNQRRLDSLPVKLMITVIGGQGHILGRGNQQLTPELLKMIGKENILLVATKTKLKALEGRPLIVDSGEPELDQWLSGYYRVITGYRDYVMYQVSSPVSEA</sequence>
<name>A0A917JV07_9GAMM</name>
<dbReference type="InterPro" id="IPR039065">
    <property type="entry name" value="AcoX-like"/>
</dbReference>
<dbReference type="GO" id="GO:0006741">
    <property type="term" value="P:NADP+ biosynthetic process"/>
    <property type="evidence" value="ECO:0007669"/>
    <property type="project" value="InterPro"/>
</dbReference>
<dbReference type="GO" id="GO:0005524">
    <property type="term" value="F:ATP binding"/>
    <property type="evidence" value="ECO:0007669"/>
    <property type="project" value="UniProtKB-ARBA"/>
</dbReference>
<dbReference type="InterPro" id="IPR011386">
    <property type="entry name" value="Put_ATP-NAD_kin"/>
</dbReference>
<keyword evidence="2" id="KW-1185">Reference proteome</keyword>
<dbReference type="Pfam" id="PF20143">
    <property type="entry name" value="NAD_kinase_C"/>
    <property type="match status" value="1"/>
</dbReference>
<comment type="caution">
    <text evidence="1">The sequence shown here is derived from an EMBL/GenBank/DDBJ whole genome shotgun (WGS) entry which is preliminary data.</text>
</comment>
<dbReference type="SUPFAM" id="SSF111331">
    <property type="entry name" value="NAD kinase/diacylglycerol kinase-like"/>
    <property type="match status" value="1"/>
</dbReference>
<dbReference type="PIRSF" id="PIRSF016907">
    <property type="entry name" value="Kin_ATP-NAD"/>
    <property type="match status" value="1"/>
</dbReference>
<proteinExistence type="predicted"/>